<evidence type="ECO:0000313" key="4">
    <source>
        <dbReference type="Proteomes" id="UP001318860"/>
    </source>
</evidence>
<dbReference type="EMBL" id="JABTTQ020000007">
    <property type="protein sequence ID" value="KAK6152513.1"/>
    <property type="molecule type" value="Genomic_DNA"/>
</dbReference>
<dbReference type="InterPro" id="IPR052929">
    <property type="entry name" value="RNase_H-like_EbsB-rel"/>
</dbReference>
<evidence type="ECO:0000313" key="3">
    <source>
        <dbReference type="EMBL" id="KAK6152513.1"/>
    </source>
</evidence>
<dbReference type="Gene3D" id="3.30.420.10">
    <property type="entry name" value="Ribonuclease H-like superfamily/Ribonuclease H"/>
    <property type="match status" value="1"/>
</dbReference>
<gene>
    <name evidence="3" type="ORF">DH2020_015148</name>
</gene>
<evidence type="ECO:0000259" key="1">
    <source>
        <dbReference type="Pfam" id="PF13456"/>
    </source>
</evidence>
<proteinExistence type="predicted"/>
<dbReference type="CDD" id="cd06222">
    <property type="entry name" value="RNase_H_like"/>
    <property type="match status" value="1"/>
</dbReference>
<comment type="caution">
    <text evidence="3">The sequence shown here is derived from an EMBL/GenBank/DDBJ whole genome shotgun (WGS) entry which is preliminary data.</text>
</comment>
<name>A0ABR0WYG9_REHGL</name>
<evidence type="ECO:0008006" key="5">
    <source>
        <dbReference type="Google" id="ProtNLM"/>
    </source>
</evidence>
<dbReference type="PANTHER" id="PTHR47074:SF11">
    <property type="entry name" value="REVERSE TRANSCRIPTASE-LIKE PROTEIN"/>
    <property type="match status" value="1"/>
</dbReference>
<dbReference type="InterPro" id="IPR012337">
    <property type="entry name" value="RNaseH-like_sf"/>
</dbReference>
<dbReference type="InterPro" id="IPR036397">
    <property type="entry name" value="RNaseH_sf"/>
</dbReference>
<dbReference type="Proteomes" id="UP001318860">
    <property type="component" value="Unassembled WGS sequence"/>
</dbReference>
<feature type="domain" description="RNase H type-1" evidence="1">
    <location>
        <begin position="294"/>
        <end position="413"/>
    </location>
</feature>
<evidence type="ECO:0000259" key="2">
    <source>
        <dbReference type="Pfam" id="PF13966"/>
    </source>
</evidence>
<dbReference type="PANTHER" id="PTHR47074">
    <property type="entry name" value="BNAC02G40300D PROTEIN"/>
    <property type="match status" value="1"/>
</dbReference>
<dbReference type="Pfam" id="PF13966">
    <property type="entry name" value="zf-RVT"/>
    <property type="match status" value="1"/>
</dbReference>
<organism evidence="3 4">
    <name type="scientific">Rehmannia glutinosa</name>
    <name type="common">Chinese foxglove</name>
    <dbReference type="NCBI Taxonomy" id="99300"/>
    <lineage>
        <taxon>Eukaryota</taxon>
        <taxon>Viridiplantae</taxon>
        <taxon>Streptophyta</taxon>
        <taxon>Embryophyta</taxon>
        <taxon>Tracheophyta</taxon>
        <taxon>Spermatophyta</taxon>
        <taxon>Magnoliopsida</taxon>
        <taxon>eudicotyledons</taxon>
        <taxon>Gunneridae</taxon>
        <taxon>Pentapetalae</taxon>
        <taxon>asterids</taxon>
        <taxon>lamiids</taxon>
        <taxon>Lamiales</taxon>
        <taxon>Orobanchaceae</taxon>
        <taxon>Rehmannieae</taxon>
        <taxon>Rehmannia</taxon>
    </lineage>
</organism>
<protein>
    <recommendedName>
        <fullName evidence="5">Reverse transcriptase</fullName>
    </recommendedName>
</protein>
<dbReference type="SUPFAM" id="SSF53098">
    <property type="entry name" value="Ribonuclease H-like"/>
    <property type="match status" value="1"/>
</dbReference>
<sequence length="445" mass="50845">MDDSGNWCDSEQGIRAIQQILPRLIYVGRGLRGTYYNIPETLTVNELINAANGQWDTEKINQIFEREDADDILALHLSIRLPADKRIWVHTKSGDFSVRSCYYLIKSTLSNSDTAKPSTSFKNTAWRRMWELRLLPRIKHFLWRACTDTLPTKSNLIRRGILMDTICHLCGEDIETLSHLFTQCETIKRIWYLSPLRMDLQNNAFGSFRNLFWSLLSTHPIEFVELFAFLAWSIWSARNKLYMDQVAFQSQLVIIDGQKLFLEMHQVGQKLEKKERVARDIKWKPPNENSLKMNTDAATFDDGSVGFGFVIRNATGEVILAGASRSNKTGSSTYIEGLAMIFALTRTVETGLSNIHIESDSKCLVDGIHGKPLADIQGDIIIEDILALARQANILSFSHVHREANKLAHALAHCIQDRNSEIIWRNEVPNRVEHIRLSDVHNYSS</sequence>
<keyword evidence="4" id="KW-1185">Reference proteome</keyword>
<dbReference type="InterPro" id="IPR002156">
    <property type="entry name" value="RNaseH_domain"/>
</dbReference>
<dbReference type="InterPro" id="IPR026960">
    <property type="entry name" value="RVT-Znf"/>
</dbReference>
<reference evidence="3 4" key="1">
    <citation type="journal article" date="2021" name="Comput. Struct. Biotechnol. J.">
        <title>De novo genome assembly of the potent medicinal plant Rehmannia glutinosa using nanopore technology.</title>
        <authorList>
            <person name="Ma L."/>
            <person name="Dong C."/>
            <person name="Song C."/>
            <person name="Wang X."/>
            <person name="Zheng X."/>
            <person name="Niu Y."/>
            <person name="Chen S."/>
            <person name="Feng W."/>
        </authorList>
    </citation>
    <scope>NUCLEOTIDE SEQUENCE [LARGE SCALE GENOMIC DNA]</scope>
    <source>
        <strain evidence="3">DH-2019</strain>
    </source>
</reference>
<dbReference type="Pfam" id="PF13456">
    <property type="entry name" value="RVT_3"/>
    <property type="match status" value="1"/>
</dbReference>
<feature type="domain" description="Reverse transcriptase zinc-binding" evidence="2">
    <location>
        <begin position="96"/>
        <end position="191"/>
    </location>
</feature>
<accession>A0ABR0WYG9</accession>
<dbReference type="InterPro" id="IPR044730">
    <property type="entry name" value="RNase_H-like_dom_plant"/>
</dbReference>